<protein>
    <submittedName>
        <fullName evidence="2">Unannotated protein</fullName>
    </submittedName>
</protein>
<organism evidence="2">
    <name type="scientific">freshwater metagenome</name>
    <dbReference type="NCBI Taxonomy" id="449393"/>
    <lineage>
        <taxon>unclassified sequences</taxon>
        <taxon>metagenomes</taxon>
        <taxon>ecological metagenomes</taxon>
    </lineage>
</organism>
<feature type="domain" description="Calcineurin-like phosphoesterase" evidence="1">
    <location>
        <begin position="4"/>
        <end position="184"/>
    </location>
</feature>
<dbReference type="CDD" id="cd00838">
    <property type="entry name" value="MPP_superfamily"/>
    <property type="match status" value="1"/>
</dbReference>
<sequence length="232" mass="24776">MWGLLYDVHGNLPALEAVLADAGRLGVQRWVLGGDYALFGGWPVETLERLRELPDATWIRGNGERWTAAPGTAPDDPVVQGAIEHTAAQLGAADVAALAALPTSAPVPGGRAWHASPASDVDGFLPDPAPEDASLLDGVADQRLVVGHTHLPFHRIAEPSGIELLNPGSVGMPFDGNPRAAWATLHEDGRVELRRVRYDHASAARRVREAAGDAPWGDIVARRIERAQFIGR</sequence>
<proteinExistence type="predicted"/>
<dbReference type="Gene3D" id="3.60.21.10">
    <property type="match status" value="1"/>
</dbReference>
<evidence type="ECO:0000313" key="2">
    <source>
        <dbReference type="EMBL" id="CAB4920184.1"/>
    </source>
</evidence>
<evidence type="ECO:0000259" key="1">
    <source>
        <dbReference type="Pfam" id="PF12850"/>
    </source>
</evidence>
<dbReference type="Pfam" id="PF12850">
    <property type="entry name" value="Metallophos_2"/>
    <property type="match status" value="1"/>
</dbReference>
<dbReference type="AlphaFoldDB" id="A0A6J7HJX0"/>
<reference evidence="2" key="1">
    <citation type="submission" date="2020-05" db="EMBL/GenBank/DDBJ databases">
        <authorList>
            <person name="Chiriac C."/>
            <person name="Salcher M."/>
            <person name="Ghai R."/>
            <person name="Kavagutti S V."/>
        </authorList>
    </citation>
    <scope>NUCLEOTIDE SEQUENCE</scope>
</reference>
<accession>A0A6J7HJX0</accession>
<dbReference type="InterPro" id="IPR029052">
    <property type="entry name" value="Metallo-depent_PP-like"/>
</dbReference>
<dbReference type="InterPro" id="IPR011152">
    <property type="entry name" value="Pesterase_MJ0912"/>
</dbReference>
<gene>
    <name evidence="2" type="ORF">UFOPK3674_00499</name>
</gene>
<dbReference type="InterPro" id="IPR024654">
    <property type="entry name" value="Calcineurin-like_PHP_lpxH"/>
</dbReference>
<dbReference type="PIRSF" id="PIRSF000883">
    <property type="entry name" value="Pesterase_MJ0912"/>
    <property type="match status" value="1"/>
</dbReference>
<name>A0A6J7HJX0_9ZZZZ</name>
<dbReference type="SUPFAM" id="SSF56300">
    <property type="entry name" value="Metallo-dependent phosphatases"/>
    <property type="match status" value="1"/>
</dbReference>
<dbReference type="EMBL" id="CAFBMX010000002">
    <property type="protein sequence ID" value="CAB4920184.1"/>
    <property type="molecule type" value="Genomic_DNA"/>
</dbReference>